<sequence>MAATSPSTTTRVRSVGTSRQATTPQRVQPGGERSGAGGGPVTTQAPSPHYTTSLRSRHSLYGTEDRIVLDIGSSVIKAGFSGEPSPRDCRRTARTSSLAAGANDPAASQLWGLEKCEPSEEEWRVRKHRLQAVIRKIWFESLLTDPRTRKVIIVENPLLSTRVKEMIASILFGNLQVPSISFTSAPVLSLMAAGRTSGLVVDVGHLETTVTPVYHSRPLFPYLTTTPVAGRRLNRRLRTLLLSYGCHAPPPPSLNSTEPARVGRPPREILDNDLIEEIKTRLCFVGDPIAPLSEAAESVALGPDESLNSGSDEADPDEALVKHLYKRYSQTAPTTKPVSFRVPSAATAASTTHSVGCGWFQVPGWIRERAAEVLWEEEEGDLDERGLAGVVLECLLRLPIDLRKPMASSILVTGGTAMLPGFFTRFRRELLSQLERSHHPSPPPSPPPPSSEGDAMSTSEVATGDAMSIDAGTQRASSPPTSTFAAAESVHASRDDDLAKRRRRHALSTRLHYVRHSPRYAALVNLASHVAILNHPCPASMTSGSTQSRLREGSAPSFAPALQNWVGGSLAGALKTGGEELTREMWDAVPARRAAPAEQEGEGGEGGARMEEDEEEFAFERGEREGRVPDWTRLV</sequence>
<feature type="compositionally biased region" description="Polar residues" evidence="2">
    <location>
        <begin position="41"/>
        <end position="53"/>
    </location>
</feature>
<dbReference type="InterPro" id="IPR043129">
    <property type="entry name" value="ATPase_NBD"/>
</dbReference>
<comment type="caution">
    <text evidence="3">The sequence shown here is derived from an EMBL/GenBank/DDBJ whole genome shotgun (WGS) entry which is preliminary data.</text>
</comment>
<feature type="region of interest" description="Disordered" evidence="2">
    <location>
        <begin position="435"/>
        <end position="500"/>
    </location>
</feature>
<dbReference type="PANTHER" id="PTHR11937">
    <property type="entry name" value="ACTIN"/>
    <property type="match status" value="1"/>
</dbReference>
<dbReference type="AlphaFoldDB" id="A0A2S5BHS1"/>
<evidence type="ECO:0000256" key="1">
    <source>
        <dbReference type="RuleBase" id="RU000487"/>
    </source>
</evidence>
<dbReference type="Gene3D" id="3.30.420.40">
    <property type="match status" value="2"/>
</dbReference>
<dbReference type="Proteomes" id="UP000237144">
    <property type="component" value="Unassembled WGS sequence"/>
</dbReference>
<organism evidence="3 4">
    <name type="scientific">Rhodotorula taiwanensis</name>
    <dbReference type="NCBI Taxonomy" id="741276"/>
    <lineage>
        <taxon>Eukaryota</taxon>
        <taxon>Fungi</taxon>
        <taxon>Dikarya</taxon>
        <taxon>Basidiomycota</taxon>
        <taxon>Pucciniomycotina</taxon>
        <taxon>Microbotryomycetes</taxon>
        <taxon>Sporidiobolales</taxon>
        <taxon>Sporidiobolaceae</taxon>
        <taxon>Rhodotorula</taxon>
    </lineage>
</organism>
<evidence type="ECO:0000256" key="2">
    <source>
        <dbReference type="SAM" id="MobiDB-lite"/>
    </source>
</evidence>
<protein>
    <submittedName>
        <fullName evidence="3">Uncharacterized protein</fullName>
    </submittedName>
</protein>
<dbReference type="SMART" id="SM00268">
    <property type="entry name" value="ACTIN"/>
    <property type="match status" value="1"/>
</dbReference>
<feature type="compositionally biased region" description="Pro residues" evidence="2">
    <location>
        <begin position="440"/>
        <end position="450"/>
    </location>
</feature>
<feature type="region of interest" description="Disordered" evidence="2">
    <location>
        <begin position="80"/>
        <end position="101"/>
    </location>
</feature>
<dbReference type="OrthoDB" id="337660at2759"/>
<proteinExistence type="inferred from homology"/>
<accession>A0A2S5BHS1</accession>
<evidence type="ECO:0000313" key="3">
    <source>
        <dbReference type="EMBL" id="POY76317.1"/>
    </source>
</evidence>
<comment type="similarity">
    <text evidence="1">Belongs to the actin family.</text>
</comment>
<evidence type="ECO:0000313" key="4">
    <source>
        <dbReference type="Proteomes" id="UP000237144"/>
    </source>
</evidence>
<dbReference type="Pfam" id="PF00022">
    <property type="entry name" value="Actin"/>
    <property type="match status" value="1"/>
</dbReference>
<reference evidence="3 4" key="1">
    <citation type="journal article" date="2018" name="Front. Microbiol.">
        <title>Prospects for Fungal Bioremediation of Acidic Radioactive Waste Sites: Characterization and Genome Sequence of Rhodotorula taiwanensis MD1149.</title>
        <authorList>
            <person name="Tkavc R."/>
            <person name="Matrosova V.Y."/>
            <person name="Grichenko O.E."/>
            <person name="Gostincar C."/>
            <person name="Volpe R.P."/>
            <person name="Klimenkova P."/>
            <person name="Gaidamakova E.K."/>
            <person name="Zhou C.E."/>
            <person name="Stewart B.J."/>
            <person name="Lyman M.G."/>
            <person name="Malfatti S.A."/>
            <person name="Rubinfeld B."/>
            <person name="Courtot M."/>
            <person name="Singh J."/>
            <person name="Dalgard C.L."/>
            <person name="Hamilton T."/>
            <person name="Frey K.G."/>
            <person name="Gunde-Cimerman N."/>
            <person name="Dugan L."/>
            <person name="Daly M.J."/>
        </authorList>
    </citation>
    <scope>NUCLEOTIDE SEQUENCE [LARGE SCALE GENOMIC DNA]</scope>
    <source>
        <strain evidence="3 4">MD1149</strain>
    </source>
</reference>
<dbReference type="SUPFAM" id="SSF53067">
    <property type="entry name" value="Actin-like ATPase domain"/>
    <property type="match status" value="2"/>
</dbReference>
<dbReference type="InterPro" id="IPR004000">
    <property type="entry name" value="Actin"/>
</dbReference>
<dbReference type="EMBL" id="PJQD01000005">
    <property type="protein sequence ID" value="POY76317.1"/>
    <property type="molecule type" value="Genomic_DNA"/>
</dbReference>
<feature type="region of interest" description="Disordered" evidence="2">
    <location>
        <begin position="592"/>
        <end position="635"/>
    </location>
</feature>
<dbReference type="CDD" id="cd10207">
    <property type="entry name" value="ASKHA_NBD_Arp10"/>
    <property type="match status" value="1"/>
</dbReference>
<feature type="region of interest" description="Disordered" evidence="2">
    <location>
        <begin position="1"/>
        <end position="53"/>
    </location>
</feature>
<feature type="compositionally biased region" description="Basic and acidic residues" evidence="2">
    <location>
        <begin position="618"/>
        <end position="635"/>
    </location>
</feature>
<feature type="compositionally biased region" description="Low complexity" evidence="2">
    <location>
        <begin position="1"/>
        <end position="19"/>
    </location>
</feature>
<name>A0A2S5BHS1_9BASI</name>
<feature type="compositionally biased region" description="Low complexity" evidence="2">
    <location>
        <begin position="476"/>
        <end position="489"/>
    </location>
</feature>
<dbReference type="STRING" id="741276.A0A2S5BHS1"/>
<gene>
    <name evidence="3" type="ORF">BMF94_0512</name>
</gene>
<dbReference type="Gene3D" id="3.90.640.10">
    <property type="entry name" value="Actin, Chain A, domain 4"/>
    <property type="match status" value="1"/>
</dbReference>
<keyword evidence="4" id="KW-1185">Reference proteome</keyword>